<dbReference type="AlphaFoldDB" id="A0A9N8Z299"/>
<name>A0A9N8Z299_9GLOM</name>
<organism evidence="1 2">
    <name type="scientific">Funneliformis caledonium</name>
    <dbReference type="NCBI Taxonomy" id="1117310"/>
    <lineage>
        <taxon>Eukaryota</taxon>
        <taxon>Fungi</taxon>
        <taxon>Fungi incertae sedis</taxon>
        <taxon>Mucoromycota</taxon>
        <taxon>Glomeromycotina</taxon>
        <taxon>Glomeromycetes</taxon>
        <taxon>Glomerales</taxon>
        <taxon>Glomeraceae</taxon>
        <taxon>Funneliformis</taxon>
    </lineage>
</organism>
<evidence type="ECO:0000313" key="2">
    <source>
        <dbReference type="Proteomes" id="UP000789570"/>
    </source>
</evidence>
<proteinExistence type="predicted"/>
<sequence>MLKKKRKADEAFDYEYEYVYGIVTTATDWYFILHSTEGIFCTSKTEYRISLTEDALNDQNELRKDVKMILGV</sequence>
<protein>
    <submittedName>
        <fullName evidence="1">11604_t:CDS:1</fullName>
    </submittedName>
</protein>
<evidence type="ECO:0000313" key="1">
    <source>
        <dbReference type="EMBL" id="CAG8468400.1"/>
    </source>
</evidence>
<dbReference type="EMBL" id="CAJVPQ010000302">
    <property type="protein sequence ID" value="CAG8468400.1"/>
    <property type="molecule type" value="Genomic_DNA"/>
</dbReference>
<gene>
    <name evidence="1" type="ORF">FCALED_LOCUS2096</name>
</gene>
<comment type="caution">
    <text evidence="1">The sequence shown here is derived from an EMBL/GenBank/DDBJ whole genome shotgun (WGS) entry which is preliminary data.</text>
</comment>
<accession>A0A9N8Z299</accession>
<keyword evidence="2" id="KW-1185">Reference proteome</keyword>
<dbReference type="OrthoDB" id="2311762at2759"/>
<dbReference type="Proteomes" id="UP000789570">
    <property type="component" value="Unassembled WGS sequence"/>
</dbReference>
<reference evidence="1" key="1">
    <citation type="submission" date="2021-06" db="EMBL/GenBank/DDBJ databases">
        <authorList>
            <person name="Kallberg Y."/>
            <person name="Tangrot J."/>
            <person name="Rosling A."/>
        </authorList>
    </citation>
    <scope>NUCLEOTIDE SEQUENCE</scope>
    <source>
        <strain evidence="1">UK204</strain>
    </source>
</reference>